<dbReference type="RefSeq" id="WP_265616144.1">
    <property type="nucleotide sequence ID" value="NZ_JAPFRD010000004.1"/>
</dbReference>
<reference evidence="1" key="1">
    <citation type="submission" date="2022-11" db="EMBL/GenBank/DDBJ databases">
        <title>Alteromonas sp. nov., isolated from sea water of the Qingdao.</title>
        <authorList>
            <person name="Wang Q."/>
        </authorList>
    </citation>
    <scope>NUCLEOTIDE SEQUENCE</scope>
    <source>
        <strain evidence="1">ASW11-7</strain>
    </source>
</reference>
<evidence type="ECO:0000313" key="1">
    <source>
        <dbReference type="EMBL" id="MCW8107435.1"/>
    </source>
</evidence>
<accession>A0ABT3P3U1</accession>
<name>A0ABT3P3U1_9ALTE</name>
<comment type="caution">
    <text evidence="1">The sequence shown here is derived from an EMBL/GenBank/DDBJ whole genome shotgun (WGS) entry which is preliminary data.</text>
</comment>
<proteinExistence type="predicted"/>
<gene>
    <name evidence="1" type="ORF">OPS25_02820</name>
</gene>
<dbReference type="EMBL" id="JAPFRD010000004">
    <property type="protein sequence ID" value="MCW8107435.1"/>
    <property type="molecule type" value="Genomic_DNA"/>
</dbReference>
<dbReference type="InterPro" id="IPR010583">
    <property type="entry name" value="MipA"/>
</dbReference>
<protein>
    <submittedName>
        <fullName evidence="1">MipA/OmpV family protein</fullName>
    </submittedName>
</protein>
<dbReference type="Proteomes" id="UP001142810">
    <property type="component" value="Unassembled WGS sequence"/>
</dbReference>
<evidence type="ECO:0000313" key="2">
    <source>
        <dbReference type="Proteomes" id="UP001142810"/>
    </source>
</evidence>
<keyword evidence="2" id="KW-1185">Reference proteome</keyword>
<dbReference type="Pfam" id="PF06629">
    <property type="entry name" value="MipA"/>
    <property type="match status" value="1"/>
</dbReference>
<organism evidence="1 2">
    <name type="scientific">Alteromonas aquimaris</name>
    <dbReference type="NCBI Taxonomy" id="2998417"/>
    <lineage>
        <taxon>Bacteria</taxon>
        <taxon>Pseudomonadati</taxon>
        <taxon>Pseudomonadota</taxon>
        <taxon>Gammaproteobacteria</taxon>
        <taxon>Alteromonadales</taxon>
        <taxon>Alteromonadaceae</taxon>
        <taxon>Alteromonas/Salinimonas group</taxon>
        <taxon>Alteromonas</taxon>
    </lineage>
</organism>
<sequence>MKLSSIHFLHLLWLFYLLVFAEPAKAQKKIEAGIGGFAVSLPAYPGSADQSTYVLPFPYFYYKDDRVTVDREGVVGNLLDGDHWEIDVSFSGGIPVRSEDAAIRTGMPDLDWTAEAGPRLLYYVLGNDERDAYIRTHLFVRKAYASDFRSISDIGTKIGLGVEVLRKVTVFDEIVTWTNRLTVNWADDRNLNYFYGVAAQYATSSRPMFTTHSGYAGTELSSGITVKVDNIWLGFFARYQHFANTAQENSALLEVGSNWTAGIGLVWVFYRK</sequence>